<accession>A0ABR2KG92</accession>
<gene>
    <name evidence="1" type="ORF">M9Y10_034937</name>
</gene>
<dbReference type="Proteomes" id="UP001470230">
    <property type="component" value="Unassembled WGS sequence"/>
</dbReference>
<keyword evidence="2" id="KW-1185">Reference proteome</keyword>
<reference evidence="1 2" key="1">
    <citation type="submission" date="2024-04" db="EMBL/GenBank/DDBJ databases">
        <title>Tritrichomonas musculus Genome.</title>
        <authorList>
            <person name="Alves-Ferreira E."/>
            <person name="Grigg M."/>
            <person name="Lorenzi H."/>
            <person name="Galac M."/>
        </authorList>
    </citation>
    <scope>NUCLEOTIDE SEQUENCE [LARGE SCALE GENOMIC DNA]</scope>
    <source>
        <strain evidence="1 2">EAF2021</strain>
    </source>
</reference>
<dbReference type="EMBL" id="JAPFFF010000005">
    <property type="protein sequence ID" value="KAK8890169.1"/>
    <property type="molecule type" value="Genomic_DNA"/>
</dbReference>
<proteinExistence type="predicted"/>
<organism evidence="1 2">
    <name type="scientific">Tritrichomonas musculus</name>
    <dbReference type="NCBI Taxonomy" id="1915356"/>
    <lineage>
        <taxon>Eukaryota</taxon>
        <taxon>Metamonada</taxon>
        <taxon>Parabasalia</taxon>
        <taxon>Tritrichomonadida</taxon>
        <taxon>Tritrichomonadidae</taxon>
        <taxon>Tritrichomonas</taxon>
    </lineage>
</organism>
<protein>
    <submittedName>
        <fullName evidence="1">Uncharacterized protein</fullName>
    </submittedName>
</protein>
<name>A0ABR2KG92_9EUKA</name>
<sequence length="110" mass="12698">MRTIAQVRSTYAFVTLLQQSGAFETKGRPLQTISNAIARFSSLYPLYCATVIQRAWRAKRKSPKKENRLKFAVAMIVRPTNSRFADERESRRSFIAEMLQIYPPQLPAMK</sequence>
<evidence type="ECO:0000313" key="1">
    <source>
        <dbReference type="EMBL" id="KAK8890169.1"/>
    </source>
</evidence>
<comment type="caution">
    <text evidence="1">The sequence shown here is derived from an EMBL/GenBank/DDBJ whole genome shotgun (WGS) entry which is preliminary data.</text>
</comment>
<evidence type="ECO:0000313" key="2">
    <source>
        <dbReference type="Proteomes" id="UP001470230"/>
    </source>
</evidence>